<dbReference type="GO" id="GO:0005615">
    <property type="term" value="C:extracellular space"/>
    <property type="evidence" value="ECO:0007669"/>
    <property type="project" value="TreeGrafter"/>
</dbReference>
<accession>Q966W2</accession>
<dbReference type="PANTHER" id="PTHR12027">
    <property type="entry name" value="WNT RELATED"/>
    <property type="match status" value="1"/>
</dbReference>
<dbReference type="SMART" id="SM00097">
    <property type="entry name" value="WNT1"/>
    <property type="match status" value="1"/>
</dbReference>
<evidence type="ECO:0000256" key="1">
    <source>
        <dbReference type="ARBA" id="ARBA00004498"/>
    </source>
</evidence>
<evidence type="ECO:0000256" key="6">
    <source>
        <dbReference type="ARBA" id="ARBA00022687"/>
    </source>
</evidence>
<comment type="similarity">
    <text evidence="2 10">Belongs to the Wnt family.</text>
</comment>
<keyword evidence="8" id="KW-0325">Glycoprotein</keyword>
<keyword evidence="3 10" id="KW-0217">Developmental protein</keyword>
<keyword evidence="11" id="KW-0812">Transmembrane</keyword>
<evidence type="ECO:0000256" key="4">
    <source>
        <dbReference type="ARBA" id="ARBA00022525"/>
    </source>
</evidence>
<keyword evidence="11" id="KW-0472">Membrane</keyword>
<dbReference type="PRINTS" id="PR01349">
    <property type="entry name" value="WNTPROTEIN"/>
</dbReference>
<keyword evidence="7" id="KW-1015">Disulfide bond</keyword>
<evidence type="ECO:0000256" key="11">
    <source>
        <dbReference type="SAM" id="Phobius"/>
    </source>
</evidence>
<sequence length="436" mass="49976">MTELIQNSSIIRRLIKSSETENLKTFSLSRATSSLCLPIGNTTSKIQPFRPIPATRTCRHCNALNIHRRGKWRLAKLLSFPFVVLICLLIVPTSVVAFVGANYICNKIPGLSPQQRIRCQSRPDAIVAVNEGAHKGLQECQRQFRHHKWNCSTQKERSIFGDDQKLATKEAAIHNAIRAAGVLHAIVTACGEGNLRDCGCDKSLRGYFPDESKSKWRRQNIMLEMSRRSMSLQTWKWGGCSIDLKHGIQYSKDFWDSREMRRDARGLMNLHNYEAGRYAVENNVKLECKCHGVSASCTTKTCWLTLPDFRKVGDTLKKSYERSRRVTVQTGRIRPMYLINLEKRGRSNKPRKHDLVYLVPSPEYCENDVISETQGTVGRTCNKTSTGVNSCDNMCCGRGYRTHHRVHKWDCKCKFFWCCHVKCKQCRENVEQYTCL</sequence>
<evidence type="ECO:0000256" key="2">
    <source>
        <dbReference type="ARBA" id="ARBA00005683"/>
    </source>
</evidence>
<protein>
    <recommendedName>
        <fullName evidence="10">Protein Wnt</fullName>
    </recommendedName>
</protein>
<name>Q966W2_HALRO</name>
<keyword evidence="9" id="KW-0449">Lipoprotein</keyword>
<dbReference type="CDD" id="cd19339">
    <property type="entry name" value="Wnt_Wnt7"/>
    <property type="match status" value="1"/>
</dbReference>
<dbReference type="EMBL" id="AB045631">
    <property type="protein sequence ID" value="BAB63964.1"/>
    <property type="molecule type" value="mRNA"/>
</dbReference>
<evidence type="ECO:0000313" key="12">
    <source>
        <dbReference type="EMBL" id="BAB63964.1"/>
    </source>
</evidence>
<dbReference type="GO" id="GO:0005125">
    <property type="term" value="F:cytokine activity"/>
    <property type="evidence" value="ECO:0007669"/>
    <property type="project" value="TreeGrafter"/>
</dbReference>
<dbReference type="PANTHER" id="PTHR12027:SF112">
    <property type="entry name" value="PROTEIN WNT-2"/>
    <property type="match status" value="1"/>
</dbReference>
<dbReference type="GO" id="GO:0005109">
    <property type="term" value="F:frizzled binding"/>
    <property type="evidence" value="ECO:0007669"/>
    <property type="project" value="TreeGrafter"/>
</dbReference>
<keyword evidence="4" id="KW-0964">Secreted</keyword>
<keyword evidence="11" id="KW-1133">Transmembrane helix</keyword>
<dbReference type="GO" id="GO:0060070">
    <property type="term" value="P:canonical Wnt signaling pathway"/>
    <property type="evidence" value="ECO:0007669"/>
    <property type="project" value="TreeGrafter"/>
</dbReference>
<evidence type="ECO:0000256" key="3">
    <source>
        <dbReference type="ARBA" id="ARBA00022473"/>
    </source>
</evidence>
<keyword evidence="6 10" id="KW-0879">Wnt signaling pathway</keyword>
<evidence type="ECO:0000256" key="10">
    <source>
        <dbReference type="RuleBase" id="RU003500"/>
    </source>
</evidence>
<dbReference type="GO" id="GO:0030182">
    <property type="term" value="P:neuron differentiation"/>
    <property type="evidence" value="ECO:0007669"/>
    <property type="project" value="TreeGrafter"/>
</dbReference>
<dbReference type="FunFam" id="3.30.2460.20:FF:000001">
    <property type="entry name" value="Wnt homolog"/>
    <property type="match status" value="1"/>
</dbReference>
<evidence type="ECO:0000256" key="5">
    <source>
        <dbReference type="ARBA" id="ARBA00022530"/>
    </source>
</evidence>
<gene>
    <name evidence="12" type="primary">HrWnt-7</name>
</gene>
<dbReference type="InterPro" id="IPR005817">
    <property type="entry name" value="Wnt"/>
</dbReference>
<evidence type="ECO:0000256" key="7">
    <source>
        <dbReference type="ARBA" id="ARBA00023157"/>
    </source>
</evidence>
<dbReference type="Pfam" id="PF00110">
    <property type="entry name" value="wnt"/>
    <property type="match status" value="1"/>
</dbReference>
<organism evidence="12">
    <name type="scientific">Halocynthia roretzi</name>
    <name type="common">Sea squirt</name>
    <name type="synonym">Cynthia roretzi</name>
    <dbReference type="NCBI Taxonomy" id="7729"/>
    <lineage>
        <taxon>Eukaryota</taxon>
        <taxon>Metazoa</taxon>
        <taxon>Chordata</taxon>
        <taxon>Tunicata</taxon>
        <taxon>Ascidiacea</taxon>
        <taxon>Stolidobranchia</taxon>
        <taxon>Pyuridae</taxon>
        <taxon>Halocynthia</taxon>
    </lineage>
</organism>
<dbReference type="AlphaFoldDB" id="Q966W2"/>
<evidence type="ECO:0000256" key="8">
    <source>
        <dbReference type="ARBA" id="ARBA00023180"/>
    </source>
</evidence>
<dbReference type="GO" id="GO:0045165">
    <property type="term" value="P:cell fate commitment"/>
    <property type="evidence" value="ECO:0007669"/>
    <property type="project" value="TreeGrafter"/>
</dbReference>
<dbReference type="Gene3D" id="3.30.2460.20">
    <property type="match status" value="1"/>
</dbReference>
<comment type="subcellular location">
    <subcellularLocation>
        <location evidence="1 10">Secreted</location>
        <location evidence="1 10">Extracellular space</location>
        <location evidence="1 10">Extracellular matrix</location>
    </subcellularLocation>
</comment>
<comment type="function">
    <text evidence="10">Ligand for members of the frizzled family of seven transmembrane receptors.</text>
</comment>
<evidence type="ECO:0000256" key="9">
    <source>
        <dbReference type="ARBA" id="ARBA00023288"/>
    </source>
</evidence>
<reference evidence="12" key="1">
    <citation type="journal article" date="2000" name="Dev. Genes Evol.">
        <title>Ascidian Wnt-7 gene is expressed exclusively in the tail neural tube of tailbud embryos.</title>
        <authorList>
            <person name="Sasakura Y."/>
            <person name="Makabe K.W."/>
        </authorList>
    </citation>
    <scope>NUCLEOTIDE SEQUENCE</scope>
</reference>
<proteinExistence type="evidence at transcript level"/>
<dbReference type="InterPro" id="IPR043158">
    <property type="entry name" value="Wnt_C"/>
</dbReference>
<dbReference type="GO" id="GO:0046330">
    <property type="term" value="P:positive regulation of JNK cascade"/>
    <property type="evidence" value="ECO:0007669"/>
    <property type="project" value="TreeGrafter"/>
</dbReference>
<keyword evidence="5" id="KW-0272">Extracellular matrix</keyword>
<feature type="transmembrane region" description="Helical" evidence="11">
    <location>
        <begin position="77"/>
        <end position="104"/>
    </location>
</feature>